<dbReference type="EMBL" id="ADBJ01000008">
    <property type="protein sequence ID" value="EFA84692.1"/>
    <property type="molecule type" value="Genomic_DNA"/>
</dbReference>
<keyword evidence="1" id="KW-0472">Membrane</keyword>
<dbReference type="AlphaFoldDB" id="D3B068"/>
<organism evidence="2 3">
    <name type="scientific">Heterostelium pallidum (strain ATCC 26659 / Pp 5 / PN500)</name>
    <name type="common">Cellular slime mold</name>
    <name type="synonym">Polysphondylium pallidum</name>
    <dbReference type="NCBI Taxonomy" id="670386"/>
    <lineage>
        <taxon>Eukaryota</taxon>
        <taxon>Amoebozoa</taxon>
        <taxon>Evosea</taxon>
        <taxon>Eumycetozoa</taxon>
        <taxon>Dictyostelia</taxon>
        <taxon>Acytosteliales</taxon>
        <taxon>Acytosteliaceae</taxon>
        <taxon>Heterostelium</taxon>
    </lineage>
</organism>
<protein>
    <submittedName>
        <fullName evidence="2">Uncharacterized protein</fullName>
    </submittedName>
</protein>
<accession>D3B068</accession>
<dbReference type="GeneID" id="31357213"/>
<evidence type="ECO:0000313" key="3">
    <source>
        <dbReference type="Proteomes" id="UP000001396"/>
    </source>
</evidence>
<dbReference type="InParanoid" id="D3B068"/>
<evidence type="ECO:0000256" key="1">
    <source>
        <dbReference type="SAM" id="Phobius"/>
    </source>
</evidence>
<evidence type="ECO:0000313" key="2">
    <source>
        <dbReference type="EMBL" id="EFA84692.1"/>
    </source>
</evidence>
<gene>
    <name evidence="2" type="ORF">PPL_01684</name>
</gene>
<reference evidence="2 3" key="1">
    <citation type="journal article" date="2011" name="Genome Res.">
        <title>Phylogeny-wide analysis of social amoeba genomes highlights ancient origins for complex intercellular communication.</title>
        <authorList>
            <person name="Heidel A.J."/>
            <person name="Lawal H.M."/>
            <person name="Felder M."/>
            <person name="Schilde C."/>
            <person name="Helps N.R."/>
            <person name="Tunggal B."/>
            <person name="Rivero F."/>
            <person name="John U."/>
            <person name="Schleicher M."/>
            <person name="Eichinger L."/>
            <person name="Platzer M."/>
            <person name="Noegel A.A."/>
            <person name="Schaap P."/>
            <person name="Gloeckner G."/>
        </authorList>
    </citation>
    <scope>NUCLEOTIDE SEQUENCE [LARGE SCALE GENOMIC DNA]</scope>
    <source>
        <strain evidence="3">ATCC 26659 / Pp 5 / PN500</strain>
    </source>
</reference>
<keyword evidence="1" id="KW-0812">Transmembrane</keyword>
<comment type="caution">
    <text evidence="2">The sequence shown here is derived from an EMBL/GenBank/DDBJ whole genome shotgun (WGS) entry which is preliminary data.</text>
</comment>
<sequence length="105" mass="12261">MSKFVYIATTMVVCYCIYVVSEMIECHSMFPDIANELTEITSCDAFSSQEDLKMYRQRILNITHSHDMFIKCNTMPSTAIKNITLFSIVAYITQTILSDIWRYYN</sequence>
<dbReference type="RefSeq" id="XP_020436805.1">
    <property type="nucleotide sequence ID" value="XM_020572688.1"/>
</dbReference>
<keyword evidence="3" id="KW-1185">Reference proteome</keyword>
<feature type="transmembrane region" description="Helical" evidence="1">
    <location>
        <begin position="6"/>
        <end position="24"/>
    </location>
</feature>
<proteinExistence type="predicted"/>
<name>D3B068_HETP5</name>
<dbReference type="Proteomes" id="UP000001396">
    <property type="component" value="Unassembled WGS sequence"/>
</dbReference>
<keyword evidence="1" id="KW-1133">Transmembrane helix</keyword>